<sequence>MRKLFKEFRKSEDGAITVDWVVLTATVVFFVLTLVLGTIGDAVGGVANSIATYMNGLM</sequence>
<accession>A0ABX2IUL4</accession>
<evidence type="ECO:0008006" key="4">
    <source>
        <dbReference type="Google" id="ProtNLM"/>
    </source>
</evidence>
<comment type="caution">
    <text evidence="2">The sequence shown here is derived from an EMBL/GenBank/DDBJ whole genome shotgun (WGS) entry which is preliminary data.</text>
</comment>
<dbReference type="Proteomes" id="UP000777935">
    <property type="component" value="Unassembled WGS sequence"/>
</dbReference>
<name>A0ABX2IUL4_9RHOB</name>
<dbReference type="EMBL" id="JABUFE010000009">
    <property type="protein sequence ID" value="NSX56000.1"/>
    <property type="molecule type" value="Genomic_DNA"/>
</dbReference>
<gene>
    <name evidence="2" type="ORF">HRQ87_14445</name>
</gene>
<evidence type="ECO:0000256" key="1">
    <source>
        <dbReference type="SAM" id="Phobius"/>
    </source>
</evidence>
<keyword evidence="3" id="KW-1185">Reference proteome</keyword>
<dbReference type="RefSeq" id="WP_174139150.1">
    <property type="nucleotide sequence ID" value="NZ_JABUFE010000009.1"/>
</dbReference>
<keyword evidence="1" id="KW-0812">Transmembrane</keyword>
<evidence type="ECO:0000313" key="3">
    <source>
        <dbReference type="Proteomes" id="UP000777935"/>
    </source>
</evidence>
<keyword evidence="1" id="KW-0472">Membrane</keyword>
<protein>
    <recommendedName>
        <fullName evidence="4">Flp pilus assembly protein, pilin Flp</fullName>
    </recommendedName>
</protein>
<reference evidence="2 3" key="1">
    <citation type="submission" date="2020-06" db="EMBL/GenBank/DDBJ databases">
        <title>Sulfitobacter algicola sp. nov., isolated from green algae.</title>
        <authorList>
            <person name="Wang C."/>
        </authorList>
    </citation>
    <scope>NUCLEOTIDE SEQUENCE [LARGE SCALE GENOMIC DNA]</scope>
    <source>
        <strain evidence="2 3">1151</strain>
    </source>
</reference>
<keyword evidence="1" id="KW-1133">Transmembrane helix</keyword>
<feature type="transmembrane region" description="Helical" evidence="1">
    <location>
        <begin position="20"/>
        <end position="39"/>
    </location>
</feature>
<organism evidence="2 3">
    <name type="scientific">Parasulfitobacter algicola</name>
    <dbReference type="NCBI Taxonomy" id="2614809"/>
    <lineage>
        <taxon>Bacteria</taxon>
        <taxon>Pseudomonadati</taxon>
        <taxon>Pseudomonadota</taxon>
        <taxon>Alphaproteobacteria</taxon>
        <taxon>Rhodobacterales</taxon>
        <taxon>Roseobacteraceae</taxon>
        <taxon>Parasulfitobacter</taxon>
    </lineage>
</organism>
<evidence type="ECO:0000313" key="2">
    <source>
        <dbReference type="EMBL" id="NSX56000.1"/>
    </source>
</evidence>
<proteinExistence type="predicted"/>